<dbReference type="AlphaFoldDB" id="A0AAD6UTH7"/>
<evidence type="ECO:0000313" key="3">
    <source>
        <dbReference type="EMBL" id="KAJ7192464.1"/>
    </source>
</evidence>
<proteinExistence type="inferred from homology"/>
<keyword evidence="4" id="KW-1185">Reference proteome</keyword>
<dbReference type="Gene3D" id="3.30.710.10">
    <property type="entry name" value="Potassium Channel Kv1.1, Chain A"/>
    <property type="match status" value="1"/>
</dbReference>
<feature type="domain" description="SKP1 component POZ" evidence="2">
    <location>
        <begin position="23"/>
        <end position="53"/>
    </location>
</feature>
<reference evidence="3" key="1">
    <citation type="submission" date="2023-03" db="EMBL/GenBank/DDBJ databases">
        <title>Massive genome expansion in bonnet fungi (Mycena s.s.) driven by repeated elements and novel gene families across ecological guilds.</title>
        <authorList>
            <consortium name="Lawrence Berkeley National Laboratory"/>
            <person name="Harder C.B."/>
            <person name="Miyauchi S."/>
            <person name="Viragh M."/>
            <person name="Kuo A."/>
            <person name="Thoen E."/>
            <person name="Andreopoulos B."/>
            <person name="Lu D."/>
            <person name="Skrede I."/>
            <person name="Drula E."/>
            <person name="Henrissat B."/>
            <person name="Morin E."/>
            <person name="Kohler A."/>
            <person name="Barry K."/>
            <person name="LaButti K."/>
            <person name="Morin E."/>
            <person name="Salamov A."/>
            <person name="Lipzen A."/>
            <person name="Mereny Z."/>
            <person name="Hegedus B."/>
            <person name="Baldrian P."/>
            <person name="Stursova M."/>
            <person name="Weitz H."/>
            <person name="Taylor A."/>
            <person name="Grigoriev I.V."/>
            <person name="Nagy L.G."/>
            <person name="Martin F."/>
            <person name="Kauserud H."/>
        </authorList>
    </citation>
    <scope>NUCLEOTIDE SEQUENCE</scope>
    <source>
        <strain evidence="3">9144</strain>
    </source>
</reference>
<dbReference type="InterPro" id="IPR001232">
    <property type="entry name" value="SKP1-like"/>
</dbReference>
<dbReference type="InterPro" id="IPR016073">
    <property type="entry name" value="Skp1_comp_POZ"/>
</dbReference>
<dbReference type="SMART" id="SM00512">
    <property type="entry name" value="Skp1"/>
    <property type="match status" value="1"/>
</dbReference>
<evidence type="ECO:0000313" key="4">
    <source>
        <dbReference type="Proteomes" id="UP001219525"/>
    </source>
</evidence>
<organism evidence="3 4">
    <name type="scientific">Mycena pura</name>
    <dbReference type="NCBI Taxonomy" id="153505"/>
    <lineage>
        <taxon>Eukaryota</taxon>
        <taxon>Fungi</taxon>
        <taxon>Dikarya</taxon>
        <taxon>Basidiomycota</taxon>
        <taxon>Agaricomycotina</taxon>
        <taxon>Agaricomycetes</taxon>
        <taxon>Agaricomycetidae</taxon>
        <taxon>Agaricales</taxon>
        <taxon>Marasmiineae</taxon>
        <taxon>Mycenaceae</taxon>
        <taxon>Mycena</taxon>
    </lineage>
</organism>
<dbReference type="EMBL" id="JARJCW010000120">
    <property type="protein sequence ID" value="KAJ7192464.1"/>
    <property type="molecule type" value="Genomic_DNA"/>
</dbReference>
<dbReference type="InterPro" id="IPR011333">
    <property type="entry name" value="SKP1/BTB/POZ_sf"/>
</dbReference>
<comment type="similarity">
    <text evidence="1">Belongs to the SKP1 family.</text>
</comment>
<dbReference type="Proteomes" id="UP001219525">
    <property type="component" value="Unassembled WGS sequence"/>
</dbReference>
<gene>
    <name evidence="3" type="ORF">GGX14DRAFT_406408</name>
</gene>
<dbReference type="GO" id="GO:0006511">
    <property type="term" value="P:ubiquitin-dependent protein catabolic process"/>
    <property type="evidence" value="ECO:0007669"/>
    <property type="project" value="InterPro"/>
</dbReference>
<protein>
    <recommendedName>
        <fullName evidence="2">SKP1 component POZ domain-containing protein</fullName>
    </recommendedName>
</protein>
<sequence>MLECASLRQSPIFATHWHSVQPLADVGQSDQPIALPNVFSSILKKVLEYCDHKGEPLPAADAGQSQTRPAAGARPTSHNQEMLFEIILATNYLDVKHWQLLPKSGRTNGRSFGERNAADIFLYRPMLAYGMISALRFRFEPSNPFASWPFSLYVPVDYCELSEELYGG</sequence>
<dbReference type="SUPFAM" id="SSF54695">
    <property type="entry name" value="POZ domain"/>
    <property type="match status" value="1"/>
</dbReference>
<accession>A0AAD6UTH7</accession>
<name>A0AAD6UTH7_9AGAR</name>
<dbReference type="Pfam" id="PF03931">
    <property type="entry name" value="Skp1_POZ"/>
    <property type="match status" value="1"/>
</dbReference>
<evidence type="ECO:0000259" key="2">
    <source>
        <dbReference type="Pfam" id="PF03931"/>
    </source>
</evidence>
<evidence type="ECO:0000256" key="1">
    <source>
        <dbReference type="ARBA" id="ARBA00009993"/>
    </source>
</evidence>
<comment type="caution">
    <text evidence="3">The sequence shown here is derived from an EMBL/GenBank/DDBJ whole genome shotgun (WGS) entry which is preliminary data.</text>
</comment>